<keyword evidence="2" id="KW-1185">Reference proteome</keyword>
<gene>
    <name evidence="1" type="ORF">EVAR_80027_1</name>
</gene>
<name>A0A4C1WN50_EUMVA</name>
<dbReference type="Proteomes" id="UP000299102">
    <property type="component" value="Unassembled WGS sequence"/>
</dbReference>
<evidence type="ECO:0000313" key="2">
    <source>
        <dbReference type="Proteomes" id="UP000299102"/>
    </source>
</evidence>
<protein>
    <submittedName>
        <fullName evidence="1">Uncharacterized protein</fullName>
    </submittedName>
</protein>
<sequence length="83" mass="9167">MIKPALKLQTCINAETERGTVSYGVPRVSATMTRLGITFRKSKTQRRGVARPALSKQSFVIRPLAHFGLYTCRRALPAGYTVA</sequence>
<reference evidence="1 2" key="1">
    <citation type="journal article" date="2019" name="Commun. Biol.">
        <title>The bagworm genome reveals a unique fibroin gene that provides high tensile strength.</title>
        <authorList>
            <person name="Kono N."/>
            <person name="Nakamura H."/>
            <person name="Ohtoshi R."/>
            <person name="Tomita M."/>
            <person name="Numata K."/>
            <person name="Arakawa K."/>
        </authorList>
    </citation>
    <scope>NUCLEOTIDE SEQUENCE [LARGE SCALE GENOMIC DNA]</scope>
</reference>
<evidence type="ECO:0000313" key="1">
    <source>
        <dbReference type="EMBL" id="GBP51932.1"/>
    </source>
</evidence>
<proteinExistence type="predicted"/>
<dbReference type="AlphaFoldDB" id="A0A4C1WN50"/>
<accession>A0A4C1WN50</accession>
<organism evidence="1 2">
    <name type="scientific">Eumeta variegata</name>
    <name type="common">Bagworm moth</name>
    <name type="synonym">Eumeta japonica</name>
    <dbReference type="NCBI Taxonomy" id="151549"/>
    <lineage>
        <taxon>Eukaryota</taxon>
        <taxon>Metazoa</taxon>
        <taxon>Ecdysozoa</taxon>
        <taxon>Arthropoda</taxon>
        <taxon>Hexapoda</taxon>
        <taxon>Insecta</taxon>
        <taxon>Pterygota</taxon>
        <taxon>Neoptera</taxon>
        <taxon>Endopterygota</taxon>
        <taxon>Lepidoptera</taxon>
        <taxon>Glossata</taxon>
        <taxon>Ditrysia</taxon>
        <taxon>Tineoidea</taxon>
        <taxon>Psychidae</taxon>
        <taxon>Oiketicinae</taxon>
        <taxon>Eumeta</taxon>
    </lineage>
</organism>
<dbReference type="EMBL" id="BGZK01000592">
    <property type="protein sequence ID" value="GBP51932.1"/>
    <property type="molecule type" value="Genomic_DNA"/>
</dbReference>
<comment type="caution">
    <text evidence="1">The sequence shown here is derived from an EMBL/GenBank/DDBJ whole genome shotgun (WGS) entry which is preliminary data.</text>
</comment>